<evidence type="ECO:0000313" key="3">
    <source>
        <dbReference type="Proteomes" id="UP001497516"/>
    </source>
</evidence>
<gene>
    <name evidence="2" type="ORF">LTRI10_LOCUS12131</name>
</gene>
<name>A0AAV2D8Q8_9ROSI</name>
<evidence type="ECO:0000256" key="1">
    <source>
        <dbReference type="SAM" id="MobiDB-lite"/>
    </source>
</evidence>
<reference evidence="2 3" key="1">
    <citation type="submission" date="2024-04" db="EMBL/GenBank/DDBJ databases">
        <authorList>
            <person name="Fracassetti M."/>
        </authorList>
    </citation>
    <scope>NUCLEOTIDE SEQUENCE [LARGE SCALE GENOMIC DNA]</scope>
</reference>
<dbReference type="EMBL" id="OZ034815">
    <property type="protein sequence ID" value="CAL1369611.1"/>
    <property type="molecule type" value="Genomic_DNA"/>
</dbReference>
<protein>
    <submittedName>
        <fullName evidence="2">Uncharacterized protein</fullName>
    </submittedName>
</protein>
<evidence type="ECO:0000313" key="2">
    <source>
        <dbReference type="EMBL" id="CAL1369611.1"/>
    </source>
</evidence>
<dbReference type="AlphaFoldDB" id="A0AAV2D8Q8"/>
<proteinExistence type="predicted"/>
<feature type="region of interest" description="Disordered" evidence="1">
    <location>
        <begin position="81"/>
        <end position="137"/>
    </location>
</feature>
<accession>A0AAV2D8Q8</accession>
<keyword evidence="3" id="KW-1185">Reference proteome</keyword>
<dbReference type="Proteomes" id="UP001497516">
    <property type="component" value="Chromosome 2"/>
</dbReference>
<sequence>MRLCLASHRSQSFHPHLLLRTSGSAKAQLELVAQLDYGALCLSNGCATIPFLLAPTAIRLSPDLHLLCLASNPVNSTAVCSAPLRSKENNNNNKKKGRKRGERPSGTHALSPLADRPKPPPSSPLKLEARCSMGSVR</sequence>
<organism evidence="2 3">
    <name type="scientific">Linum trigynum</name>
    <dbReference type="NCBI Taxonomy" id="586398"/>
    <lineage>
        <taxon>Eukaryota</taxon>
        <taxon>Viridiplantae</taxon>
        <taxon>Streptophyta</taxon>
        <taxon>Embryophyta</taxon>
        <taxon>Tracheophyta</taxon>
        <taxon>Spermatophyta</taxon>
        <taxon>Magnoliopsida</taxon>
        <taxon>eudicotyledons</taxon>
        <taxon>Gunneridae</taxon>
        <taxon>Pentapetalae</taxon>
        <taxon>rosids</taxon>
        <taxon>fabids</taxon>
        <taxon>Malpighiales</taxon>
        <taxon>Linaceae</taxon>
        <taxon>Linum</taxon>
    </lineage>
</organism>